<comment type="caution">
    <text evidence="2">The sequence shown here is derived from an EMBL/GenBank/DDBJ whole genome shotgun (WGS) entry which is preliminary data.</text>
</comment>
<dbReference type="InterPro" id="IPR050818">
    <property type="entry name" value="KCNH_animal-type"/>
</dbReference>
<sequence>MDQNQVTRTGSSFWANLFKTPAEKSDLEELLLSMPPFENLSNKYIKLLMQLIHNRAYDTNEYIFYQGDPGIGLYMLREGSIKIIQSINENELVELAHLSRGDFFGELALLDDEVRSGSAIALEPSSVAVIFKPDLDEFIERYPKAGIKILRGISNIISTRLRRLNDEYFSLYIDKLKMEE</sequence>
<dbReference type="PANTHER" id="PTHR10217">
    <property type="entry name" value="VOLTAGE AND LIGAND GATED POTASSIUM CHANNEL"/>
    <property type="match status" value="1"/>
</dbReference>
<protein>
    <submittedName>
        <fullName evidence="2">Transcriptional regulator, crp/fnr family</fullName>
    </submittedName>
</protein>
<dbReference type="InterPro" id="IPR014710">
    <property type="entry name" value="RmlC-like_jellyroll"/>
</dbReference>
<dbReference type="AlphaFoldDB" id="A0A0W8FV16"/>
<dbReference type="PANTHER" id="PTHR10217:SF435">
    <property type="entry name" value="POTASSIUM VOLTAGE-GATED CHANNEL PROTEIN EAG"/>
    <property type="match status" value="1"/>
</dbReference>
<dbReference type="InterPro" id="IPR018490">
    <property type="entry name" value="cNMP-bd_dom_sf"/>
</dbReference>
<dbReference type="GO" id="GO:0005886">
    <property type="term" value="C:plasma membrane"/>
    <property type="evidence" value="ECO:0007669"/>
    <property type="project" value="TreeGrafter"/>
</dbReference>
<name>A0A0W8FV16_9ZZZZ</name>
<dbReference type="SUPFAM" id="SSF51206">
    <property type="entry name" value="cAMP-binding domain-like"/>
    <property type="match status" value="1"/>
</dbReference>
<dbReference type="Pfam" id="PF00027">
    <property type="entry name" value="cNMP_binding"/>
    <property type="match status" value="1"/>
</dbReference>
<dbReference type="EMBL" id="LNQE01000828">
    <property type="protein sequence ID" value="KUG24727.1"/>
    <property type="molecule type" value="Genomic_DNA"/>
</dbReference>
<reference evidence="2" key="1">
    <citation type="journal article" date="2015" name="Proc. Natl. Acad. Sci. U.S.A.">
        <title>Networks of energetic and metabolic interactions define dynamics in microbial communities.</title>
        <authorList>
            <person name="Embree M."/>
            <person name="Liu J.K."/>
            <person name="Al-Bassam M.M."/>
            <person name="Zengler K."/>
        </authorList>
    </citation>
    <scope>NUCLEOTIDE SEQUENCE</scope>
</reference>
<dbReference type="GO" id="GO:0042391">
    <property type="term" value="P:regulation of membrane potential"/>
    <property type="evidence" value="ECO:0007669"/>
    <property type="project" value="TreeGrafter"/>
</dbReference>
<dbReference type="CDD" id="cd00038">
    <property type="entry name" value="CAP_ED"/>
    <property type="match status" value="1"/>
</dbReference>
<dbReference type="PROSITE" id="PS50042">
    <property type="entry name" value="CNMP_BINDING_3"/>
    <property type="match status" value="1"/>
</dbReference>
<dbReference type="Gene3D" id="2.60.120.10">
    <property type="entry name" value="Jelly Rolls"/>
    <property type="match status" value="1"/>
</dbReference>
<gene>
    <name evidence="2" type="ORF">ASZ90_005457</name>
</gene>
<feature type="domain" description="Cyclic nucleotide-binding" evidence="1">
    <location>
        <begin position="36"/>
        <end position="139"/>
    </location>
</feature>
<dbReference type="SMART" id="SM00100">
    <property type="entry name" value="cNMP"/>
    <property type="match status" value="1"/>
</dbReference>
<dbReference type="GO" id="GO:0005249">
    <property type="term" value="F:voltage-gated potassium channel activity"/>
    <property type="evidence" value="ECO:0007669"/>
    <property type="project" value="TreeGrafter"/>
</dbReference>
<evidence type="ECO:0000259" key="1">
    <source>
        <dbReference type="PROSITE" id="PS50042"/>
    </source>
</evidence>
<organism evidence="2">
    <name type="scientific">hydrocarbon metagenome</name>
    <dbReference type="NCBI Taxonomy" id="938273"/>
    <lineage>
        <taxon>unclassified sequences</taxon>
        <taxon>metagenomes</taxon>
        <taxon>ecological metagenomes</taxon>
    </lineage>
</organism>
<evidence type="ECO:0000313" key="2">
    <source>
        <dbReference type="EMBL" id="KUG24727.1"/>
    </source>
</evidence>
<accession>A0A0W8FV16</accession>
<proteinExistence type="predicted"/>
<dbReference type="InterPro" id="IPR000595">
    <property type="entry name" value="cNMP-bd_dom"/>
</dbReference>